<feature type="region of interest" description="Disordered" evidence="1">
    <location>
        <begin position="1"/>
        <end position="55"/>
    </location>
</feature>
<dbReference type="AlphaFoldDB" id="A0A6A6Z2E8"/>
<accession>A0A6A6Z2E8</accession>
<protein>
    <submittedName>
        <fullName evidence="2 4">Uncharacterized protein</fullName>
    </submittedName>
</protein>
<dbReference type="Proteomes" id="UP000504636">
    <property type="component" value="Unplaced"/>
</dbReference>
<evidence type="ECO:0000313" key="2">
    <source>
        <dbReference type="EMBL" id="KAF2814407.1"/>
    </source>
</evidence>
<dbReference type="RefSeq" id="XP_033581371.1">
    <property type="nucleotide sequence ID" value="XM_033719306.1"/>
</dbReference>
<keyword evidence="3" id="KW-1185">Reference proteome</keyword>
<evidence type="ECO:0000256" key="1">
    <source>
        <dbReference type="SAM" id="MobiDB-lite"/>
    </source>
</evidence>
<feature type="compositionally biased region" description="Basic and acidic residues" evidence="1">
    <location>
        <begin position="45"/>
        <end position="55"/>
    </location>
</feature>
<dbReference type="EMBL" id="MU003695">
    <property type="protein sequence ID" value="KAF2814407.1"/>
    <property type="molecule type" value="Genomic_DNA"/>
</dbReference>
<organism evidence="2">
    <name type="scientific">Mytilinidion resinicola</name>
    <dbReference type="NCBI Taxonomy" id="574789"/>
    <lineage>
        <taxon>Eukaryota</taxon>
        <taxon>Fungi</taxon>
        <taxon>Dikarya</taxon>
        <taxon>Ascomycota</taxon>
        <taxon>Pezizomycotina</taxon>
        <taxon>Dothideomycetes</taxon>
        <taxon>Pleosporomycetidae</taxon>
        <taxon>Mytilinidiales</taxon>
        <taxon>Mytilinidiaceae</taxon>
        <taxon>Mytilinidion</taxon>
    </lineage>
</organism>
<feature type="compositionally biased region" description="Low complexity" evidence="1">
    <location>
        <begin position="1"/>
        <end position="17"/>
    </location>
</feature>
<reference evidence="4" key="3">
    <citation type="submission" date="2025-04" db="UniProtKB">
        <authorList>
            <consortium name="RefSeq"/>
        </authorList>
    </citation>
    <scope>IDENTIFICATION</scope>
    <source>
        <strain evidence="4">CBS 304.34</strain>
    </source>
</reference>
<evidence type="ECO:0000313" key="4">
    <source>
        <dbReference type="RefSeq" id="XP_033581371.1"/>
    </source>
</evidence>
<reference evidence="2 4" key="1">
    <citation type="journal article" date="2020" name="Stud. Mycol.">
        <title>101 Dothideomycetes genomes: a test case for predicting lifestyles and emergence of pathogens.</title>
        <authorList>
            <person name="Haridas S."/>
            <person name="Albert R."/>
            <person name="Binder M."/>
            <person name="Bloem J."/>
            <person name="Labutti K."/>
            <person name="Salamov A."/>
            <person name="Andreopoulos B."/>
            <person name="Baker S."/>
            <person name="Barry K."/>
            <person name="Bills G."/>
            <person name="Bluhm B."/>
            <person name="Cannon C."/>
            <person name="Castanera R."/>
            <person name="Culley D."/>
            <person name="Daum C."/>
            <person name="Ezra D."/>
            <person name="Gonzalez J."/>
            <person name="Henrissat B."/>
            <person name="Kuo A."/>
            <person name="Liang C."/>
            <person name="Lipzen A."/>
            <person name="Lutzoni F."/>
            <person name="Magnuson J."/>
            <person name="Mondo S."/>
            <person name="Nolan M."/>
            <person name="Ohm R."/>
            <person name="Pangilinan J."/>
            <person name="Park H.-J."/>
            <person name="Ramirez L."/>
            <person name="Alfaro M."/>
            <person name="Sun H."/>
            <person name="Tritt A."/>
            <person name="Yoshinaga Y."/>
            <person name="Zwiers L.-H."/>
            <person name="Turgeon B."/>
            <person name="Goodwin S."/>
            <person name="Spatafora J."/>
            <person name="Crous P."/>
            <person name="Grigoriev I."/>
        </authorList>
    </citation>
    <scope>NUCLEOTIDE SEQUENCE</scope>
    <source>
        <strain evidence="2 4">CBS 304.34</strain>
    </source>
</reference>
<gene>
    <name evidence="2 4" type="ORF">BDZ99DRAFT_460065</name>
</gene>
<dbReference type="GeneID" id="54460199"/>
<sequence>MSPLSLKPESTPTTKPKAPAPQVPPLVSQSPPAIKPPPPRPQISKLDKDSSNSQV</sequence>
<proteinExistence type="predicted"/>
<name>A0A6A6Z2E8_9PEZI</name>
<reference evidence="4" key="2">
    <citation type="submission" date="2020-04" db="EMBL/GenBank/DDBJ databases">
        <authorList>
            <consortium name="NCBI Genome Project"/>
        </authorList>
    </citation>
    <scope>NUCLEOTIDE SEQUENCE</scope>
    <source>
        <strain evidence="4">CBS 304.34</strain>
    </source>
</reference>
<evidence type="ECO:0000313" key="3">
    <source>
        <dbReference type="Proteomes" id="UP000504636"/>
    </source>
</evidence>